<comment type="caution">
    <text evidence="1">The sequence shown here is derived from an EMBL/GenBank/DDBJ whole genome shotgun (WGS) entry which is preliminary data.</text>
</comment>
<dbReference type="Proteomes" id="UP000274822">
    <property type="component" value="Unassembled WGS sequence"/>
</dbReference>
<evidence type="ECO:0000313" key="2">
    <source>
        <dbReference type="Proteomes" id="UP000274822"/>
    </source>
</evidence>
<protein>
    <recommendedName>
        <fullName evidence="3">BTB domain-containing protein</fullName>
    </recommendedName>
</protein>
<name>A0A433QNY3_9FUNG</name>
<sequence>METQERGCGFLTFSGMFYTAHEVYYYEDGDVAVIAEQTIFRVHAVILKLVSGKTFRRLAKFRRNQHM</sequence>
<dbReference type="EMBL" id="RBNJ01002901">
    <property type="protein sequence ID" value="RUS31491.1"/>
    <property type="molecule type" value="Genomic_DNA"/>
</dbReference>
<gene>
    <name evidence="1" type="ORF">BC938DRAFT_477713</name>
</gene>
<evidence type="ECO:0000313" key="1">
    <source>
        <dbReference type="EMBL" id="RUS31491.1"/>
    </source>
</evidence>
<reference evidence="1 2" key="1">
    <citation type="journal article" date="2018" name="New Phytol.">
        <title>Phylogenomics of Endogonaceae and evolution of mycorrhizas within Mucoromycota.</title>
        <authorList>
            <person name="Chang Y."/>
            <person name="Desiro A."/>
            <person name="Na H."/>
            <person name="Sandor L."/>
            <person name="Lipzen A."/>
            <person name="Clum A."/>
            <person name="Barry K."/>
            <person name="Grigoriev I.V."/>
            <person name="Martin F.M."/>
            <person name="Stajich J.E."/>
            <person name="Smith M.E."/>
            <person name="Bonito G."/>
            <person name="Spatafora J.W."/>
        </authorList>
    </citation>
    <scope>NUCLEOTIDE SEQUENCE [LARGE SCALE GENOMIC DNA]</scope>
    <source>
        <strain evidence="1 2">AD002</strain>
    </source>
</reference>
<evidence type="ECO:0008006" key="3">
    <source>
        <dbReference type="Google" id="ProtNLM"/>
    </source>
</evidence>
<keyword evidence="2" id="KW-1185">Reference proteome</keyword>
<proteinExistence type="predicted"/>
<accession>A0A433QNY3</accession>
<organism evidence="1 2">
    <name type="scientific">Jimgerdemannia flammicorona</name>
    <dbReference type="NCBI Taxonomy" id="994334"/>
    <lineage>
        <taxon>Eukaryota</taxon>
        <taxon>Fungi</taxon>
        <taxon>Fungi incertae sedis</taxon>
        <taxon>Mucoromycota</taxon>
        <taxon>Mucoromycotina</taxon>
        <taxon>Endogonomycetes</taxon>
        <taxon>Endogonales</taxon>
        <taxon>Endogonaceae</taxon>
        <taxon>Jimgerdemannia</taxon>
    </lineage>
</organism>
<dbReference type="AlphaFoldDB" id="A0A433QNY3"/>